<name>A0A166MFK2_EXIGL</name>
<evidence type="ECO:0000313" key="2">
    <source>
        <dbReference type="EMBL" id="KZV77975.1"/>
    </source>
</evidence>
<keyword evidence="3" id="KW-1185">Reference proteome</keyword>
<protein>
    <submittedName>
        <fullName evidence="2">GAF domain-like protein</fullName>
    </submittedName>
</protein>
<dbReference type="OrthoDB" id="15735at2759"/>
<feature type="non-terminal residue" evidence="2">
    <location>
        <position position="1"/>
    </location>
</feature>
<accession>A0A166MFK2</accession>
<dbReference type="SUPFAM" id="SSF55781">
    <property type="entry name" value="GAF domain-like"/>
    <property type="match status" value="1"/>
</dbReference>
<evidence type="ECO:0000313" key="3">
    <source>
        <dbReference type="Proteomes" id="UP000077266"/>
    </source>
</evidence>
<dbReference type="InterPro" id="IPR029016">
    <property type="entry name" value="GAF-like_dom_sf"/>
</dbReference>
<dbReference type="InParanoid" id="A0A166MFK2"/>
<feature type="non-terminal residue" evidence="2">
    <location>
        <position position="77"/>
    </location>
</feature>
<dbReference type="PROSITE" id="PS01320">
    <property type="entry name" value="UPF0067"/>
    <property type="match status" value="1"/>
</dbReference>
<evidence type="ECO:0000259" key="1">
    <source>
        <dbReference type="Pfam" id="PF13185"/>
    </source>
</evidence>
<feature type="domain" description="GAF" evidence="1">
    <location>
        <begin position="2"/>
        <end position="74"/>
    </location>
</feature>
<proteinExistence type="predicted"/>
<reference evidence="2 3" key="1">
    <citation type="journal article" date="2016" name="Mol. Biol. Evol.">
        <title>Comparative Genomics of Early-Diverging Mushroom-Forming Fungi Provides Insights into the Origins of Lignocellulose Decay Capabilities.</title>
        <authorList>
            <person name="Nagy L.G."/>
            <person name="Riley R."/>
            <person name="Tritt A."/>
            <person name="Adam C."/>
            <person name="Daum C."/>
            <person name="Floudas D."/>
            <person name="Sun H."/>
            <person name="Yadav J.S."/>
            <person name="Pangilinan J."/>
            <person name="Larsson K.H."/>
            <person name="Matsuura K."/>
            <person name="Barry K."/>
            <person name="Labutti K."/>
            <person name="Kuo R."/>
            <person name="Ohm R.A."/>
            <person name="Bhattacharya S.S."/>
            <person name="Shirouzu T."/>
            <person name="Yoshinaga Y."/>
            <person name="Martin F.M."/>
            <person name="Grigoriev I.V."/>
            <person name="Hibbett D.S."/>
        </authorList>
    </citation>
    <scope>NUCLEOTIDE SEQUENCE [LARGE SCALE GENOMIC DNA]</scope>
    <source>
        <strain evidence="2 3">HHB12029</strain>
    </source>
</reference>
<dbReference type="EMBL" id="KV427262">
    <property type="protein sequence ID" value="KZV77975.1"/>
    <property type="molecule type" value="Genomic_DNA"/>
</dbReference>
<dbReference type="Proteomes" id="UP000077266">
    <property type="component" value="Unassembled WGS sequence"/>
</dbReference>
<gene>
    <name evidence="2" type="ORF">EXIGLDRAFT_559729</name>
</gene>
<sequence length="77" mass="8264">QGRGVCADAFCSGKSVLVADVEAYPGHIACDADTRSELVVPLVLHGRTLGVMDLDCLAPDAFDEHDREGIERIVRIV</sequence>
<dbReference type="InterPro" id="IPR000614">
    <property type="entry name" value="FRMsr_CS"/>
</dbReference>
<dbReference type="AlphaFoldDB" id="A0A166MFK2"/>
<organism evidence="2 3">
    <name type="scientific">Exidia glandulosa HHB12029</name>
    <dbReference type="NCBI Taxonomy" id="1314781"/>
    <lineage>
        <taxon>Eukaryota</taxon>
        <taxon>Fungi</taxon>
        <taxon>Dikarya</taxon>
        <taxon>Basidiomycota</taxon>
        <taxon>Agaricomycotina</taxon>
        <taxon>Agaricomycetes</taxon>
        <taxon>Auriculariales</taxon>
        <taxon>Exidiaceae</taxon>
        <taxon>Exidia</taxon>
    </lineage>
</organism>
<dbReference type="Gene3D" id="3.30.450.40">
    <property type="match status" value="1"/>
</dbReference>
<dbReference type="InterPro" id="IPR003018">
    <property type="entry name" value="GAF"/>
</dbReference>
<dbReference type="Pfam" id="PF13185">
    <property type="entry name" value="GAF_2"/>
    <property type="match status" value="1"/>
</dbReference>